<dbReference type="AlphaFoldDB" id="A0A0L0N8X7"/>
<comment type="caution">
    <text evidence="1">The sequence shown here is derived from an EMBL/GenBank/DDBJ whole genome shotgun (WGS) entry which is preliminary data.</text>
</comment>
<organism evidence="1 2">
    <name type="scientific">Tolypocladium ophioglossoides (strain CBS 100239)</name>
    <name type="common">Snaketongue truffleclub</name>
    <name type="synonym">Elaphocordyceps ophioglossoides</name>
    <dbReference type="NCBI Taxonomy" id="1163406"/>
    <lineage>
        <taxon>Eukaryota</taxon>
        <taxon>Fungi</taxon>
        <taxon>Dikarya</taxon>
        <taxon>Ascomycota</taxon>
        <taxon>Pezizomycotina</taxon>
        <taxon>Sordariomycetes</taxon>
        <taxon>Hypocreomycetidae</taxon>
        <taxon>Hypocreales</taxon>
        <taxon>Ophiocordycipitaceae</taxon>
        <taxon>Tolypocladium</taxon>
    </lineage>
</organism>
<evidence type="ECO:0000313" key="2">
    <source>
        <dbReference type="Proteomes" id="UP000036947"/>
    </source>
</evidence>
<gene>
    <name evidence="1" type="ORF">TOPH_04783</name>
</gene>
<dbReference type="OrthoDB" id="10581748at2759"/>
<dbReference type="Proteomes" id="UP000036947">
    <property type="component" value="Unassembled WGS sequence"/>
</dbReference>
<name>A0A0L0N8X7_TOLOC</name>
<dbReference type="EMBL" id="LFRF01000012">
    <property type="protein sequence ID" value="KND90583.1"/>
    <property type="molecule type" value="Genomic_DNA"/>
</dbReference>
<protein>
    <submittedName>
        <fullName evidence="1">Uncharacterized protein</fullName>
    </submittedName>
</protein>
<proteinExistence type="predicted"/>
<sequence>MIATLVAGGVRVRCINMMGISGVGELALRSCAAGRNSYLLVRLKYTSHDRCRQNLTVEFGAHVIS</sequence>
<evidence type="ECO:0000313" key="1">
    <source>
        <dbReference type="EMBL" id="KND90583.1"/>
    </source>
</evidence>
<accession>A0A0L0N8X7</accession>
<keyword evidence="2" id="KW-1185">Reference proteome</keyword>
<reference evidence="1 2" key="1">
    <citation type="journal article" date="2015" name="BMC Genomics">
        <title>The genome of the truffle-parasite Tolypocladium ophioglossoides and the evolution of antifungal peptaibiotics.</title>
        <authorList>
            <person name="Quandt C.A."/>
            <person name="Bushley K.E."/>
            <person name="Spatafora J.W."/>
        </authorList>
    </citation>
    <scope>NUCLEOTIDE SEQUENCE [LARGE SCALE GENOMIC DNA]</scope>
    <source>
        <strain evidence="1 2">CBS 100239</strain>
    </source>
</reference>